<dbReference type="Gene3D" id="2.40.10.10">
    <property type="entry name" value="Trypsin-like serine proteases"/>
    <property type="match status" value="1"/>
</dbReference>
<gene>
    <name evidence="2" type="ORF">SMD27_17790</name>
</gene>
<evidence type="ECO:0000256" key="1">
    <source>
        <dbReference type="SAM" id="MobiDB-lite"/>
    </source>
</evidence>
<dbReference type="RefSeq" id="WP_320509772.1">
    <property type="nucleotide sequence ID" value="NZ_JAXCLW010000005.1"/>
</dbReference>
<sequence length="226" mass="24383">MQRGRKYYVLSNAHVLSIAHGGARPAMGRKGDKVLYPGPADGGRLPDDWAAVLADIVPFKAGGTFLNRVDAALAEINRDRLDDLDFALYGVSGPPEMIAPQRGMTVIKRGRTTGDTEGVVQDINFRAVIDYDAVGPVGFLDQVLCTPHTKPGDSGSLVVAKESGKIVGLHFAGASGAASSIRSKLWSRRSMSNSSSRDGDTAKKSERQAWRRNRKRNRPAINMPKP</sequence>
<dbReference type="InterPro" id="IPR043504">
    <property type="entry name" value="Peptidase_S1_PA_chymotrypsin"/>
</dbReference>
<dbReference type="InterPro" id="IPR009003">
    <property type="entry name" value="Peptidase_S1_PA"/>
</dbReference>
<protein>
    <recommendedName>
        <fullName evidence="4">Serine protease</fullName>
    </recommendedName>
</protein>
<evidence type="ECO:0000313" key="3">
    <source>
        <dbReference type="Proteomes" id="UP001279642"/>
    </source>
</evidence>
<organism evidence="2 3">
    <name type="scientific">Dongia soli</name>
    <dbReference type="NCBI Taxonomy" id="600628"/>
    <lineage>
        <taxon>Bacteria</taxon>
        <taxon>Pseudomonadati</taxon>
        <taxon>Pseudomonadota</taxon>
        <taxon>Alphaproteobacteria</taxon>
        <taxon>Rhodospirillales</taxon>
        <taxon>Dongiaceae</taxon>
        <taxon>Dongia</taxon>
    </lineage>
</organism>
<dbReference type="EMBL" id="JAXCLW010000005">
    <property type="protein sequence ID" value="MDY0884700.1"/>
    <property type="molecule type" value="Genomic_DNA"/>
</dbReference>
<proteinExistence type="predicted"/>
<name>A0ABU5EF27_9PROT</name>
<evidence type="ECO:0008006" key="4">
    <source>
        <dbReference type="Google" id="ProtNLM"/>
    </source>
</evidence>
<dbReference type="Proteomes" id="UP001279642">
    <property type="component" value="Unassembled WGS sequence"/>
</dbReference>
<evidence type="ECO:0000313" key="2">
    <source>
        <dbReference type="EMBL" id="MDY0884700.1"/>
    </source>
</evidence>
<keyword evidence="3" id="KW-1185">Reference proteome</keyword>
<accession>A0ABU5EF27</accession>
<feature type="region of interest" description="Disordered" evidence="1">
    <location>
        <begin position="186"/>
        <end position="226"/>
    </location>
</feature>
<comment type="caution">
    <text evidence="2">The sequence shown here is derived from an EMBL/GenBank/DDBJ whole genome shotgun (WGS) entry which is preliminary data.</text>
</comment>
<reference evidence="2 3" key="1">
    <citation type="journal article" date="2016" name="Antonie Van Leeuwenhoek">
        <title>Dongia soli sp. nov., isolated from soil from Dokdo, Korea.</title>
        <authorList>
            <person name="Kim D.U."/>
            <person name="Lee H."/>
            <person name="Kim H."/>
            <person name="Kim S.G."/>
            <person name="Ka J.O."/>
        </authorList>
    </citation>
    <scope>NUCLEOTIDE SEQUENCE [LARGE SCALE GENOMIC DNA]</scope>
    <source>
        <strain evidence="2 3">D78</strain>
    </source>
</reference>
<feature type="compositionally biased region" description="Basic and acidic residues" evidence="1">
    <location>
        <begin position="197"/>
        <end position="209"/>
    </location>
</feature>
<dbReference type="SUPFAM" id="SSF50494">
    <property type="entry name" value="Trypsin-like serine proteases"/>
    <property type="match status" value="1"/>
</dbReference>